<evidence type="ECO:0000313" key="3">
    <source>
        <dbReference type="Proteomes" id="UP000006057"/>
    </source>
</evidence>
<organism evidence="2 3">
    <name type="scientific">Mycolicibacterium chubuense (strain NBB4)</name>
    <name type="common">Mycobacterium chubuense</name>
    <dbReference type="NCBI Taxonomy" id="710421"/>
    <lineage>
        <taxon>Bacteria</taxon>
        <taxon>Bacillati</taxon>
        <taxon>Actinomycetota</taxon>
        <taxon>Actinomycetes</taxon>
        <taxon>Mycobacteriales</taxon>
        <taxon>Mycobacteriaceae</taxon>
        <taxon>Mycolicibacterium</taxon>
    </lineage>
</organism>
<gene>
    <name evidence="2" type="ordered locus">Mycch_1322</name>
</gene>
<keyword evidence="1" id="KW-1133">Transmembrane helix</keyword>
<sequence precursor="true">MLMWVLVAVGGAAGSALGLLLMRRPSTTRLMTATAAVCGLMGAFSVQLHSPELTAVLKYGVLGTAASMLAVGVTSRTWIGGDAPLRSALAVARNLAVYCVVAVTCTLLGYLALRSGFTLYKKFG</sequence>
<dbReference type="PATRIC" id="fig|710421.3.peg.1322"/>
<dbReference type="AlphaFoldDB" id="I4BFR7"/>
<proteinExistence type="predicted"/>
<dbReference type="KEGG" id="mcb:Mycch_1322"/>
<dbReference type="RefSeq" id="WP_014814607.1">
    <property type="nucleotide sequence ID" value="NC_018027.1"/>
</dbReference>
<keyword evidence="1" id="KW-0472">Membrane</keyword>
<evidence type="ECO:0000256" key="1">
    <source>
        <dbReference type="SAM" id="Phobius"/>
    </source>
</evidence>
<dbReference type="EMBL" id="CP003053">
    <property type="protein sequence ID" value="AFM16124.1"/>
    <property type="molecule type" value="Genomic_DNA"/>
</dbReference>
<dbReference type="eggNOG" id="ENOG5032AHB">
    <property type="taxonomic scope" value="Bacteria"/>
</dbReference>
<keyword evidence="1" id="KW-0812">Transmembrane</keyword>
<name>I4BFR7_MYCCN</name>
<reference evidence="2 3" key="1">
    <citation type="submission" date="2012-06" db="EMBL/GenBank/DDBJ databases">
        <title>Complete sequence of chromosome of Mycobacterium chubuense NBB4.</title>
        <authorList>
            <consortium name="US DOE Joint Genome Institute"/>
            <person name="Lucas S."/>
            <person name="Han J."/>
            <person name="Lapidus A."/>
            <person name="Cheng J.-F."/>
            <person name="Goodwin L."/>
            <person name="Pitluck S."/>
            <person name="Peters L."/>
            <person name="Mikhailova N."/>
            <person name="Teshima H."/>
            <person name="Detter J.C."/>
            <person name="Han C."/>
            <person name="Tapia R."/>
            <person name="Land M."/>
            <person name="Hauser L."/>
            <person name="Kyrpides N."/>
            <person name="Ivanova N."/>
            <person name="Pagani I."/>
            <person name="Mattes T."/>
            <person name="Holmes A."/>
            <person name="Rutledge P."/>
            <person name="Paulsen I."/>
            <person name="Coleman N."/>
            <person name="Woyke T."/>
        </authorList>
    </citation>
    <scope>NUCLEOTIDE SEQUENCE [LARGE SCALE GENOMIC DNA]</scope>
    <source>
        <strain evidence="2 3">NBB4</strain>
    </source>
</reference>
<accession>I4BFR7</accession>
<keyword evidence="3" id="KW-1185">Reference proteome</keyword>
<dbReference type="STRING" id="710421.Mycch_1322"/>
<protein>
    <submittedName>
        <fullName evidence="2">Uncharacterized protein</fullName>
    </submittedName>
</protein>
<dbReference type="HOGENOM" id="CLU_2070563_0_0_11"/>
<feature type="transmembrane region" description="Helical" evidence="1">
    <location>
        <begin position="95"/>
        <end position="113"/>
    </location>
</feature>
<dbReference type="Proteomes" id="UP000006057">
    <property type="component" value="Chromosome"/>
</dbReference>
<evidence type="ECO:0000313" key="2">
    <source>
        <dbReference type="EMBL" id="AFM16124.1"/>
    </source>
</evidence>